<keyword evidence="5 7" id="KW-0975">Bacterial flagellum</keyword>
<comment type="similarity">
    <text evidence="6 7">Belongs to the FliO/MopB family.</text>
</comment>
<keyword evidence="9" id="KW-0282">Flagellum</keyword>
<keyword evidence="10" id="KW-1185">Reference proteome</keyword>
<evidence type="ECO:0000256" key="8">
    <source>
        <dbReference type="SAM" id="SignalP"/>
    </source>
</evidence>
<dbReference type="PANTHER" id="PTHR38766:SF1">
    <property type="entry name" value="FLAGELLAR PROTEIN FLIO"/>
    <property type="match status" value="1"/>
</dbReference>
<reference evidence="10" key="1">
    <citation type="journal article" date="2019" name="Int. J. Syst. Evol. Microbiol.">
        <title>The Global Catalogue of Microorganisms (GCM) 10K type strain sequencing project: providing services to taxonomists for standard genome sequencing and annotation.</title>
        <authorList>
            <consortium name="The Broad Institute Genomics Platform"/>
            <consortium name="The Broad Institute Genome Sequencing Center for Infectious Disease"/>
            <person name="Wu L."/>
            <person name="Ma J."/>
        </authorList>
    </citation>
    <scope>NUCLEOTIDE SEQUENCE [LARGE SCALE GENOMIC DNA]</scope>
    <source>
        <strain evidence="10">KACC 12508</strain>
    </source>
</reference>
<feature type="transmembrane region" description="Helical" evidence="7">
    <location>
        <begin position="44"/>
        <end position="65"/>
    </location>
</feature>
<feature type="chain" id="PRO_5045928851" description="Flagellar protein" evidence="8">
    <location>
        <begin position="26"/>
        <end position="149"/>
    </location>
</feature>
<evidence type="ECO:0000256" key="7">
    <source>
        <dbReference type="RuleBase" id="RU362064"/>
    </source>
</evidence>
<evidence type="ECO:0000256" key="5">
    <source>
        <dbReference type="ARBA" id="ARBA00023143"/>
    </source>
</evidence>
<dbReference type="InterPro" id="IPR022781">
    <property type="entry name" value="Flagellar_biosynth_FliO"/>
</dbReference>
<evidence type="ECO:0000256" key="1">
    <source>
        <dbReference type="ARBA" id="ARBA00022475"/>
    </source>
</evidence>
<evidence type="ECO:0000256" key="2">
    <source>
        <dbReference type="ARBA" id="ARBA00022692"/>
    </source>
</evidence>
<keyword evidence="9" id="KW-0966">Cell projection</keyword>
<dbReference type="EMBL" id="JBHTBU010000001">
    <property type="protein sequence ID" value="MFC7287741.1"/>
    <property type="molecule type" value="Genomic_DNA"/>
</dbReference>
<name>A0ABW2I9Z2_9BURK</name>
<dbReference type="RefSeq" id="WP_382271013.1">
    <property type="nucleotide sequence ID" value="NZ_JBHTBU010000001.1"/>
</dbReference>
<organism evidence="9 10">
    <name type="scientific">Herminiimonas glaciei</name>
    <dbReference type="NCBI Taxonomy" id="523788"/>
    <lineage>
        <taxon>Bacteria</taxon>
        <taxon>Pseudomonadati</taxon>
        <taxon>Pseudomonadota</taxon>
        <taxon>Betaproteobacteria</taxon>
        <taxon>Burkholderiales</taxon>
        <taxon>Oxalobacteraceae</taxon>
        <taxon>Herminiimonas</taxon>
    </lineage>
</organism>
<comment type="caution">
    <text evidence="9">The sequence shown here is derived from an EMBL/GenBank/DDBJ whole genome shotgun (WGS) entry which is preliminary data.</text>
</comment>
<keyword evidence="4 7" id="KW-0472">Membrane</keyword>
<proteinExistence type="inferred from homology"/>
<keyword evidence="2 7" id="KW-0812">Transmembrane</keyword>
<keyword evidence="8" id="KW-0732">Signal</keyword>
<protein>
    <recommendedName>
        <fullName evidence="7">Flagellar protein</fullName>
    </recommendedName>
</protein>
<feature type="signal peptide" evidence="8">
    <location>
        <begin position="1"/>
        <end position="25"/>
    </location>
</feature>
<gene>
    <name evidence="9" type="primary">fliO</name>
    <name evidence="9" type="ORF">ACFQPC_06795</name>
</gene>
<dbReference type="InterPro" id="IPR052205">
    <property type="entry name" value="FliO/MopB"/>
</dbReference>
<dbReference type="NCBIfam" id="TIGR03500">
    <property type="entry name" value="FliO_TIGR"/>
    <property type="match status" value="1"/>
</dbReference>
<dbReference type="Proteomes" id="UP001596542">
    <property type="component" value="Unassembled WGS sequence"/>
</dbReference>
<evidence type="ECO:0000313" key="9">
    <source>
        <dbReference type="EMBL" id="MFC7287741.1"/>
    </source>
</evidence>
<dbReference type="Pfam" id="PF04347">
    <property type="entry name" value="FliO"/>
    <property type="match status" value="1"/>
</dbReference>
<sequence>MICLHPALLRSALLTVAFSAGSAYAESAATVTPGSAVPSTAGNLFQVLLGLVVVLALMAGAAWLLRRFNTAKGISNANIKIVGGVSVGSRERVVVVEIADQWIVVGVAPGRVNSLATMQKQETTLTPEAPSSGNFSTWLAQTIEKRNGQ</sequence>
<keyword evidence="1 7" id="KW-1003">Cell membrane</keyword>
<dbReference type="PANTHER" id="PTHR38766">
    <property type="entry name" value="FLAGELLAR PROTEIN FLIO"/>
    <property type="match status" value="1"/>
</dbReference>
<comment type="subcellular location">
    <subcellularLocation>
        <location evidence="7">Cell membrane</location>
    </subcellularLocation>
    <subcellularLocation>
        <location evidence="7">Bacterial flagellum basal body</location>
    </subcellularLocation>
</comment>
<keyword evidence="3 7" id="KW-1133">Transmembrane helix</keyword>
<keyword evidence="9" id="KW-0969">Cilium</keyword>
<accession>A0ABW2I9Z2</accession>
<evidence type="ECO:0000256" key="4">
    <source>
        <dbReference type="ARBA" id="ARBA00023136"/>
    </source>
</evidence>
<evidence type="ECO:0000256" key="6">
    <source>
        <dbReference type="ARBA" id="ARBA00037937"/>
    </source>
</evidence>
<evidence type="ECO:0000313" key="10">
    <source>
        <dbReference type="Proteomes" id="UP001596542"/>
    </source>
</evidence>
<evidence type="ECO:0000256" key="3">
    <source>
        <dbReference type="ARBA" id="ARBA00022989"/>
    </source>
</evidence>